<dbReference type="EMBL" id="LC168164">
    <property type="protein sequence ID" value="BAV39311.1"/>
    <property type="molecule type" value="Genomic_DNA"/>
</dbReference>
<evidence type="ECO:0000313" key="1">
    <source>
        <dbReference type="EMBL" id="BAV39311.1"/>
    </source>
</evidence>
<reference evidence="1 2" key="1">
    <citation type="submission" date="2016-07" db="EMBL/GenBank/DDBJ databases">
        <title>Characterization of three bacteriophages infecting bacteria isolated from shrimp culture pond water.</title>
        <authorList>
            <person name="Khoa H.V."/>
        </authorList>
    </citation>
    <scope>NUCLEOTIDE SEQUENCE [LARGE SCALE GENOMIC DNA]</scope>
</reference>
<name>A0A1B4XWX4_9CAUD</name>
<keyword evidence="2" id="KW-1185">Reference proteome</keyword>
<dbReference type="Proteomes" id="UP000224877">
    <property type="component" value="Segment"/>
</dbReference>
<evidence type="ECO:0000313" key="2">
    <source>
        <dbReference type="Proteomes" id="UP000224877"/>
    </source>
</evidence>
<protein>
    <submittedName>
        <fullName evidence="1">Uncharacterized protein</fullName>
    </submittedName>
</protein>
<gene>
    <name evidence="1" type="ORF">BPT24_186</name>
</gene>
<organism evidence="1 2">
    <name type="scientific">Tenacibaculum phage pT24</name>
    <dbReference type="NCBI Taxonomy" id="1880590"/>
    <lineage>
        <taxon>Viruses</taxon>
        <taxon>Duplodnaviria</taxon>
        <taxon>Heunggongvirae</taxon>
        <taxon>Uroviricota</taxon>
        <taxon>Caudoviricetes</taxon>
        <taxon>Kungbxnavirus</taxon>
        <taxon>Kungbxnavirus pT24</taxon>
    </lineage>
</organism>
<accession>A0A1B4XWX4</accession>
<proteinExistence type="predicted"/>
<sequence length="267" mass="30817">MVFYNKNSNNTDDLDISLDIKFCQNHNWDYGVYNDEFDINTERLTLENDGITITKLERVFVREVFKSLRISKILDSTISNIKDFDFTLLSELTKVSPLYDKGRKIKSDYINNGEIFVEKIFTDVINDSKLSGIEMTINWFNTDDSIGLTKTQIVKNFNPAERKTELRKRRTRVIDYLIASAEESGNGFVIDILLKKFKIEIELFIENGTQDFENALIFESTNENSDVAFNNGSMDITYMMILNTLLPPTETYPDGQKIVDGILEEIT</sequence>